<accession>A0A0J6I0W5</accession>
<reference evidence="2" key="3">
    <citation type="journal article" date="2010" name="Genome Res.">
        <title>Population genomic sequencing of Coccidioides fungi reveals recent hybridization and transposon control.</title>
        <authorList>
            <person name="Neafsey D.E."/>
            <person name="Barker B.M."/>
            <person name="Sharpton T.J."/>
            <person name="Stajich J.E."/>
            <person name="Park D.J."/>
            <person name="Whiston E."/>
            <person name="Hung C.-Y."/>
            <person name="McMahan C."/>
            <person name="White J."/>
            <person name="Sykes S."/>
            <person name="Heiman D."/>
            <person name="Young S."/>
            <person name="Zeng Q."/>
            <person name="Abouelleil A."/>
            <person name="Aftuck L."/>
            <person name="Bessette D."/>
            <person name="Brown A."/>
            <person name="FitzGerald M."/>
            <person name="Lui A."/>
            <person name="Macdonald J.P."/>
            <person name="Priest M."/>
            <person name="Orbach M.J."/>
            <person name="Galgiani J.N."/>
            <person name="Kirkland T.N."/>
            <person name="Cole G.T."/>
            <person name="Birren B.W."/>
            <person name="Henn M.R."/>
            <person name="Taylor J.W."/>
            <person name="Rounsley S.D."/>
        </authorList>
    </citation>
    <scope>NUCLEOTIDE SEQUENCE [LARGE SCALE GENOMIC DNA]</scope>
    <source>
        <strain evidence="2">RMSCC 3488</strain>
    </source>
</reference>
<protein>
    <submittedName>
        <fullName evidence="1">Uncharacterized protein</fullName>
    </submittedName>
</protein>
<reference evidence="2" key="2">
    <citation type="journal article" date="2009" name="Genome Res.">
        <title>Comparative genomic analyses of the human fungal pathogens Coccidioides and their relatives.</title>
        <authorList>
            <person name="Sharpton T.J."/>
            <person name="Stajich J.E."/>
            <person name="Rounsley S.D."/>
            <person name="Gardner M.J."/>
            <person name="Wortman J.R."/>
            <person name="Jordar V.S."/>
            <person name="Maiti R."/>
            <person name="Kodira C.D."/>
            <person name="Neafsey D.E."/>
            <person name="Zeng Q."/>
            <person name="Hung C.-Y."/>
            <person name="McMahan C."/>
            <person name="Muszewska A."/>
            <person name="Grynberg M."/>
            <person name="Mandel M.A."/>
            <person name="Kellner E.M."/>
            <person name="Barker B.M."/>
            <person name="Galgiani J.N."/>
            <person name="Orbach M.J."/>
            <person name="Kirkland T.N."/>
            <person name="Cole G.T."/>
            <person name="Henn M.R."/>
            <person name="Birren B.W."/>
            <person name="Taylor J.W."/>
        </authorList>
    </citation>
    <scope>NUCLEOTIDE SEQUENCE [LARGE SCALE GENOMIC DNA]</scope>
    <source>
        <strain evidence="2">RMSCC 3488</strain>
    </source>
</reference>
<organism evidence="1 2">
    <name type="scientific">Coccidioides posadasii RMSCC 3488</name>
    <dbReference type="NCBI Taxonomy" id="454284"/>
    <lineage>
        <taxon>Eukaryota</taxon>
        <taxon>Fungi</taxon>
        <taxon>Dikarya</taxon>
        <taxon>Ascomycota</taxon>
        <taxon>Pezizomycotina</taxon>
        <taxon>Eurotiomycetes</taxon>
        <taxon>Eurotiomycetidae</taxon>
        <taxon>Onygenales</taxon>
        <taxon>Onygenaceae</taxon>
        <taxon>Coccidioides</taxon>
    </lineage>
</organism>
<evidence type="ECO:0000313" key="1">
    <source>
        <dbReference type="EMBL" id="KMM64907.1"/>
    </source>
</evidence>
<dbReference type="EMBL" id="DS268109">
    <property type="protein sequence ID" value="KMM64907.1"/>
    <property type="molecule type" value="Genomic_DNA"/>
</dbReference>
<gene>
    <name evidence="1" type="ORF">CPAG_01259</name>
</gene>
<reference evidence="1 2" key="1">
    <citation type="submission" date="2007-06" db="EMBL/GenBank/DDBJ databases">
        <title>The Genome Sequence of Coccidioides posadasii RMSCC_3488.</title>
        <authorList>
            <consortium name="Coccidioides Genome Resources Consortium"/>
            <consortium name="The Broad Institute Genome Sequencing Platform"/>
            <person name="Henn M.R."/>
            <person name="Sykes S."/>
            <person name="Young S."/>
            <person name="Jaffe D."/>
            <person name="Berlin A."/>
            <person name="Alvarez P."/>
            <person name="Butler J."/>
            <person name="Gnerre S."/>
            <person name="Grabherr M."/>
            <person name="Mauceli E."/>
            <person name="Brockman W."/>
            <person name="Kodira C."/>
            <person name="Alvarado L."/>
            <person name="Zeng Q."/>
            <person name="Crawford M."/>
            <person name="Antoine C."/>
            <person name="Devon K."/>
            <person name="Galgiani J."/>
            <person name="Orsborn K."/>
            <person name="Lewis M.L."/>
            <person name="Nusbaum C."/>
            <person name="Galagan J."/>
            <person name="Birren B."/>
        </authorList>
    </citation>
    <scope>NUCLEOTIDE SEQUENCE [LARGE SCALE GENOMIC DNA]</scope>
    <source>
        <strain evidence="1 2">RMSCC 3488</strain>
    </source>
</reference>
<dbReference type="Proteomes" id="UP000054567">
    <property type="component" value="Unassembled WGS sequence"/>
</dbReference>
<dbReference type="AlphaFoldDB" id="A0A0J6I0W5"/>
<proteinExistence type="predicted"/>
<dbReference type="VEuPathDB" id="FungiDB:CPAG_01259"/>
<name>A0A0J6I0W5_COCPO</name>
<sequence length="91" mass="10391">MSGEFSSGLVKRAPPVSGRIEHIKTLPQRLHTVRSTSWHIRTTVEPQQTRGFWNILLDWELSTGTSEYFPSRFPLAKGTKEKLTLIATILR</sequence>
<evidence type="ECO:0000313" key="2">
    <source>
        <dbReference type="Proteomes" id="UP000054567"/>
    </source>
</evidence>